<reference evidence="1" key="2">
    <citation type="journal article" date="2020" name="Nat. Commun.">
        <title>Large-scale genome sequencing of mycorrhizal fungi provides insights into the early evolution of symbiotic traits.</title>
        <authorList>
            <person name="Miyauchi S."/>
            <person name="Kiss E."/>
            <person name="Kuo A."/>
            <person name="Drula E."/>
            <person name="Kohler A."/>
            <person name="Sanchez-Garcia M."/>
            <person name="Morin E."/>
            <person name="Andreopoulos B."/>
            <person name="Barry K.W."/>
            <person name="Bonito G."/>
            <person name="Buee M."/>
            <person name="Carver A."/>
            <person name="Chen C."/>
            <person name="Cichocki N."/>
            <person name="Clum A."/>
            <person name="Culley D."/>
            <person name="Crous P.W."/>
            <person name="Fauchery L."/>
            <person name="Girlanda M."/>
            <person name="Hayes R.D."/>
            <person name="Keri Z."/>
            <person name="LaButti K."/>
            <person name="Lipzen A."/>
            <person name="Lombard V."/>
            <person name="Magnuson J."/>
            <person name="Maillard F."/>
            <person name="Murat C."/>
            <person name="Nolan M."/>
            <person name="Ohm R.A."/>
            <person name="Pangilinan J."/>
            <person name="Pereira M.F."/>
            <person name="Perotto S."/>
            <person name="Peter M."/>
            <person name="Pfister S."/>
            <person name="Riley R."/>
            <person name="Sitrit Y."/>
            <person name="Stielow J.B."/>
            <person name="Szollosi G."/>
            <person name="Zifcakova L."/>
            <person name="Stursova M."/>
            <person name="Spatafora J.W."/>
            <person name="Tedersoo L."/>
            <person name="Vaario L.M."/>
            <person name="Yamada A."/>
            <person name="Yan M."/>
            <person name="Wang P."/>
            <person name="Xu J."/>
            <person name="Bruns T."/>
            <person name="Baldrian P."/>
            <person name="Vilgalys R."/>
            <person name="Dunand C."/>
            <person name="Henrissat B."/>
            <person name="Grigoriev I.V."/>
            <person name="Hibbett D."/>
            <person name="Nagy L.G."/>
            <person name="Martin F.M."/>
        </authorList>
    </citation>
    <scope>NUCLEOTIDE SEQUENCE</scope>
    <source>
        <strain evidence="1">P2</strain>
    </source>
</reference>
<sequence>MQSYLMSQGQWKWTKKDVVLPKPTEEDKDPQIDEATEKALEEIEKGIGNIQLQLHHTITYQFMEYESLKKLWDVLKEKYGVPGLSKAFTEFKAVMSTQIPQNADPCPSLDKCQD</sequence>
<proteinExistence type="predicted"/>
<protein>
    <submittedName>
        <fullName evidence="1">Uncharacterized protein</fullName>
    </submittedName>
</protein>
<keyword evidence="2" id="KW-1185">Reference proteome</keyword>
<gene>
    <name evidence="1" type="ORF">BDM02DRAFT_3193979</name>
</gene>
<evidence type="ECO:0000313" key="2">
    <source>
        <dbReference type="Proteomes" id="UP000886501"/>
    </source>
</evidence>
<evidence type="ECO:0000313" key="1">
    <source>
        <dbReference type="EMBL" id="KAF9642066.1"/>
    </source>
</evidence>
<dbReference type="EMBL" id="MU118721">
    <property type="protein sequence ID" value="KAF9642066.1"/>
    <property type="molecule type" value="Genomic_DNA"/>
</dbReference>
<organism evidence="1 2">
    <name type="scientific">Thelephora ganbajun</name>
    <name type="common">Ganba fungus</name>
    <dbReference type="NCBI Taxonomy" id="370292"/>
    <lineage>
        <taxon>Eukaryota</taxon>
        <taxon>Fungi</taxon>
        <taxon>Dikarya</taxon>
        <taxon>Basidiomycota</taxon>
        <taxon>Agaricomycotina</taxon>
        <taxon>Agaricomycetes</taxon>
        <taxon>Thelephorales</taxon>
        <taxon>Thelephoraceae</taxon>
        <taxon>Thelephora</taxon>
    </lineage>
</organism>
<dbReference type="Proteomes" id="UP000886501">
    <property type="component" value="Unassembled WGS sequence"/>
</dbReference>
<reference evidence="1" key="1">
    <citation type="submission" date="2019-10" db="EMBL/GenBank/DDBJ databases">
        <authorList>
            <consortium name="DOE Joint Genome Institute"/>
            <person name="Kuo A."/>
            <person name="Miyauchi S."/>
            <person name="Kiss E."/>
            <person name="Drula E."/>
            <person name="Kohler A."/>
            <person name="Sanchez-Garcia M."/>
            <person name="Andreopoulos B."/>
            <person name="Barry K.W."/>
            <person name="Bonito G."/>
            <person name="Buee M."/>
            <person name="Carver A."/>
            <person name="Chen C."/>
            <person name="Cichocki N."/>
            <person name="Clum A."/>
            <person name="Culley D."/>
            <person name="Crous P.W."/>
            <person name="Fauchery L."/>
            <person name="Girlanda M."/>
            <person name="Hayes R."/>
            <person name="Keri Z."/>
            <person name="Labutti K."/>
            <person name="Lipzen A."/>
            <person name="Lombard V."/>
            <person name="Magnuson J."/>
            <person name="Maillard F."/>
            <person name="Morin E."/>
            <person name="Murat C."/>
            <person name="Nolan M."/>
            <person name="Ohm R."/>
            <person name="Pangilinan J."/>
            <person name="Pereira M."/>
            <person name="Perotto S."/>
            <person name="Peter M."/>
            <person name="Riley R."/>
            <person name="Sitrit Y."/>
            <person name="Stielow B."/>
            <person name="Szollosi G."/>
            <person name="Zifcakova L."/>
            <person name="Stursova M."/>
            <person name="Spatafora J.W."/>
            <person name="Tedersoo L."/>
            <person name="Vaario L.-M."/>
            <person name="Yamada A."/>
            <person name="Yan M."/>
            <person name="Wang P."/>
            <person name="Xu J."/>
            <person name="Bruns T."/>
            <person name="Baldrian P."/>
            <person name="Vilgalys R."/>
            <person name="Henrissat B."/>
            <person name="Grigoriev I.V."/>
            <person name="Hibbett D."/>
            <person name="Nagy L.G."/>
            <person name="Martin F.M."/>
        </authorList>
    </citation>
    <scope>NUCLEOTIDE SEQUENCE</scope>
    <source>
        <strain evidence="1">P2</strain>
    </source>
</reference>
<name>A0ACB6YXA2_THEGA</name>
<comment type="caution">
    <text evidence="1">The sequence shown here is derived from an EMBL/GenBank/DDBJ whole genome shotgun (WGS) entry which is preliminary data.</text>
</comment>
<accession>A0ACB6YXA2</accession>